<dbReference type="PIRSF" id="PIRSF038471">
    <property type="entry name" value="MreC"/>
    <property type="match status" value="1"/>
</dbReference>
<comment type="similarity">
    <text evidence="1 5">Belongs to the MreC family.</text>
</comment>
<feature type="domain" description="Rod shape-determining protein MreC beta-barrel core" evidence="6">
    <location>
        <begin position="115"/>
        <end position="270"/>
    </location>
</feature>
<sequence>MLMVAFIVFIAIIGFSLSDRKELTWPEKVLRDTTGYVQMWFYKPAGWIAGFFEDIGDLRRVYEENEQLRMTAAAYARDKVTYNFIKNENERLQKELHFTEQQKQMNNYSYLIAQVVSVSNDANNRAMIINLGSKNGVKKNMAVVNIDGLIGIVNSVTPFTASVTPITELNETSPNSNSIAATIEGRENESFGILSTYNKETGRLSMTRIPENDKLEIGDTVITSGSGNIYPRGLRVGTIESKQVGEFALTYTATVKPSASFDHLTEVFVVSVPEIDDSEPGDVEE</sequence>
<dbReference type="PANTHER" id="PTHR34138:SF1">
    <property type="entry name" value="CELL SHAPE-DETERMINING PROTEIN MREC"/>
    <property type="match status" value="1"/>
</dbReference>
<accession>A0A1A5YSK1</accession>
<dbReference type="Proteomes" id="UP000092024">
    <property type="component" value="Unassembled WGS sequence"/>
</dbReference>
<reference evidence="7 8" key="1">
    <citation type="submission" date="2016-05" db="EMBL/GenBank/DDBJ databases">
        <title>Paenibacillus oryzae. sp. nov., isolated from the rice root.</title>
        <authorList>
            <person name="Zhang J."/>
            <person name="Zhang X."/>
        </authorList>
    </citation>
    <scope>NUCLEOTIDE SEQUENCE [LARGE SCALE GENOMIC DNA]</scope>
    <source>
        <strain evidence="7 8">1DrF-4</strain>
    </source>
</reference>
<evidence type="ECO:0000256" key="4">
    <source>
        <dbReference type="ARBA" id="ARBA00032089"/>
    </source>
</evidence>
<name>A0A1A5YSK1_9BACL</name>
<protein>
    <recommendedName>
        <fullName evidence="2 5">Cell shape-determining protein MreC</fullName>
    </recommendedName>
    <alternativeName>
        <fullName evidence="4 5">Cell shape protein MreC</fullName>
    </alternativeName>
</protein>
<comment type="caution">
    <text evidence="7">The sequence shown here is derived from an EMBL/GenBank/DDBJ whole genome shotgun (WGS) entry which is preliminary data.</text>
</comment>
<dbReference type="InterPro" id="IPR055342">
    <property type="entry name" value="MreC_beta-barrel_core"/>
</dbReference>
<dbReference type="NCBIfam" id="TIGR00219">
    <property type="entry name" value="mreC"/>
    <property type="match status" value="1"/>
</dbReference>
<dbReference type="EMBL" id="LYPA01000025">
    <property type="protein sequence ID" value="OBR68529.1"/>
    <property type="molecule type" value="Genomic_DNA"/>
</dbReference>
<dbReference type="InterPro" id="IPR042177">
    <property type="entry name" value="Cell/Rod_1"/>
</dbReference>
<dbReference type="GO" id="GO:0008360">
    <property type="term" value="P:regulation of cell shape"/>
    <property type="evidence" value="ECO:0007669"/>
    <property type="project" value="UniProtKB-KW"/>
</dbReference>
<dbReference type="InterPro" id="IPR007221">
    <property type="entry name" value="MreC"/>
</dbReference>
<dbReference type="RefSeq" id="WP_068679140.1">
    <property type="nucleotide sequence ID" value="NZ_LYPA01000025.1"/>
</dbReference>
<dbReference type="OrthoDB" id="9792313at2"/>
<dbReference type="InterPro" id="IPR042175">
    <property type="entry name" value="Cell/Rod_MreC_2"/>
</dbReference>
<evidence type="ECO:0000256" key="5">
    <source>
        <dbReference type="PIRNR" id="PIRNR038471"/>
    </source>
</evidence>
<evidence type="ECO:0000313" key="8">
    <source>
        <dbReference type="Proteomes" id="UP000092024"/>
    </source>
</evidence>
<dbReference type="Gene3D" id="2.40.10.350">
    <property type="entry name" value="Rod shape-determining protein MreC, domain 2"/>
    <property type="match status" value="1"/>
</dbReference>
<keyword evidence="3 5" id="KW-0133">Cell shape</keyword>
<evidence type="ECO:0000259" key="6">
    <source>
        <dbReference type="Pfam" id="PF04085"/>
    </source>
</evidence>
<evidence type="ECO:0000256" key="3">
    <source>
        <dbReference type="ARBA" id="ARBA00022960"/>
    </source>
</evidence>
<comment type="function">
    <text evidence="5">Involved in formation and maintenance of cell shape.</text>
</comment>
<dbReference type="Pfam" id="PF04085">
    <property type="entry name" value="MreC"/>
    <property type="match status" value="1"/>
</dbReference>
<dbReference type="AlphaFoldDB" id="A0A1A5YSK1"/>
<evidence type="ECO:0000256" key="2">
    <source>
        <dbReference type="ARBA" id="ARBA00013855"/>
    </source>
</evidence>
<dbReference type="Gene3D" id="2.40.10.340">
    <property type="entry name" value="Rod shape-determining protein MreC, domain 1"/>
    <property type="match status" value="1"/>
</dbReference>
<evidence type="ECO:0000256" key="1">
    <source>
        <dbReference type="ARBA" id="ARBA00009369"/>
    </source>
</evidence>
<keyword evidence="8" id="KW-1185">Reference proteome</keyword>
<dbReference type="STRING" id="1844972.A7K91_09715"/>
<dbReference type="PANTHER" id="PTHR34138">
    <property type="entry name" value="CELL SHAPE-DETERMINING PROTEIN MREC"/>
    <property type="match status" value="1"/>
</dbReference>
<gene>
    <name evidence="7" type="ORF">A7K91_09715</name>
</gene>
<evidence type="ECO:0000313" key="7">
    <source>
        <dbReference type="EMBL" id="OBR68529.1"/>
    </source>
</evidence>
<organism evidence="7 8">
    <name type="scientific">Paenibacillus oryzae</name>
    <dbReference type="NCBI Taxonomy" id="1844972"/>
    <lineage>
        <taxon>Bacteria</taxon>
        <taxon>Bacillati</taxon>
        <taxon>Bacillota</taxon>
        <taxon>Bacilli</taxon>
        <taxon>Bacillales</taxon>
        <taxon>Paenibacillaceae</taxon>
        <taxon>Paenibacillus</taxon>
    </lineage>
</organism>
<proteinExistence type="inferred from homology"/>
<dbReference type="GO" id="GO:0005886">
    <property type="term" value="C:plasma membrane"/>
    <property type="evidence" value="ECO:0007669"/>
    <property type="project" value="TreeGrafter"/>
</dbReference>